<comment type="similarity">
    <text evidence="1">Belongs to the UPF0260 family.</text>
</comment>
<proteinExistence type="inferred from homology"/>
<name>Q6N8N5_RHOPA</name>
<evidence type="ECO:0000256" key="2">
    <source>
        <dbReference type="SAM" id="MobiDB-lite"/>
    </source>
</evidence>
<dbReference type="AlphaFoldDB" id="Q6N8N5"/>
<gene>
    <name evidence="3" type="ordered locus">RPA1868</name>
</gene>
<dbReference type="HAMAP" id="MF_00676">
    <property type="entry name" value="UPF0260"/>
    <property type="match status" value="1"/>
</dbReference>
<accession>Q6N8N5</accession>
<dbReference type="NCBIfam" id="NF003501">
    <property type="entry name" value="PRK05170.1-5"/>
    <property type="match status" value="1"/>
</dbReference>
<dbReference type="NCBIfam" id="NF003507">
    <property type="entry name" value="PRK05170.2-5"/>
    <property type="match status" value="1"/>
</dbReference>
<dbReference type="PANTHER" id="PTHR37421">
    <property type="entry name" value="UPF0260 PROTEIN YCGN"/>
    <property type="match status" value="1"/>
</dbReference>
<dbReference type="Pfam" id="PF03692">
    <property type="entry name" value="CxxCxxCC"/>
    <property type="match status" value="1"/>
</dbReference>
<protein>
    <recommendedName>
        <fullName evidence="1">UPF0260 protein RPA1868</fullName>
    </recommendedName>
</protein>
<sequence>MFRTQPCRLSACAAGQTPPRTAASPPQSSIQGMTARPKKPSAQDGFFWKTKTLEQLSPTEWESLCDGCARCCLEKLEDEDTGRIYFTHVGCRLLDGDACACRDYPNRSDRVPDCVRLTPKEVRELTWLPPSCAYKLVAEGRDLYWWHPLISGDPNTVHEAGVSVRGRVERTETEIPVEELEDHIVSWPALLPKRAKLKQRPR</sequence>
<dbReference type="STRING" id="258594.RPA1868"/>
<dbReference type="EMBL" id="BX572599">
    <property type="protein sequence ID" value="CAE27309.1"/>
    <property type="molecule type" value="Genomic_DNA"/>
</dbReference>
<dbReference type="HOGENOM" id="CLU_109769_0_0_5"/>
<reference evidence="3" key="1">
    <citation type="journal article" date="2004" name="Nat. Biotechnol.">
        <title>Complete genome sequence of the metabolically versatile photosynthetic bacterium Rhodopseudomonas palustris.</title>
        <authorList>
            <person name="Larimer F.W."/>
            <person name="Chain P."/>
            <person name="Hauser L."/>
            <person name="Lamerdin J."/>
            <person name="Malfatti S."/>
            <person name="Do L."/>
            <person name="Land M.L."/>
            <person name="Pelletier D.A."/>
            <person name="Beatty J.T."/>
            <person name="Lang A.S."/>
            <person name="Tabita F.R."/>
            <person name="Gibson J.L."/>
            <person name="Hanson T.E."/>
            <person name="Bobst C."/>
            <person name="Torres J.L."/>
            <person name="Peres C."/>
            <person name="Harrison F.H."/>
            <person name="Gibson J."/>
            <person name="Harwood C.S."/>
        </authorList>
    </citation>
    <scope>NUCLEOTIDE SEQUENCE [LARGE SCALE GENOMIC DNA]</scope>
    <source>
        <strain evidence="3">CGA009</strain>
    </source>
</reference>
<organism evidence="3">
    <name type="scientific">Rhodopseudomonas palustris (strain ATCC BAA-98 / CGA009)</name>
    <dbReference type="NCBI Taxonomy" id="258594"/>
    <lineage>
        <taxon>Bacteria</taxon>
        <taxon>Pseudomonadati</taxon>
        <taxon>Pseudomonadota</taxon>
        <taxon>Alphaproteobacteria</taxon>
        <taxon>Hyphomicrobiales</taxon>
        <taxon>Nitrobacteraceae</taxon>
        <taxon>Rhodopseudomonas</taxon>
    </lineage>
</organism>
<dbReference type="InterPro" id="IPR005358">
    <property type="entry name" value="Puta_zinc/iron-chelating_dom"/>
</dbReference>
<dbReference type="PANTHER" id="PTHR37421:SF1">
    <property type="entry name" value="UPF0260 PROTEIN YCGN"/>
    <property type="match status" value="1"/>
</dbReference>
<evidence type="ECO:0000256" key="1">
    <source>
        <dbReference type="HAMAP-Rule" id="MF_00676"/>
    </source>
</evidence>
<dbReference type="PhylomeDB" id="Q6N8N5"/>
<dbReference type="eggNOG" id="COG2983">
    <property type="taxonomic scope" value="Bacteria"/>
</dbReference>
<evidence type="ECO:0000313" key="3">
    <source>
        <dbReference type="EMBL" id="CAE27309.1"/>
    </source>
</evidence>
<feature type="region of interest" description="Disordered" evidence="2">
    <location>
        <begin position="1"/>
        <end position="43"/>
    </location>
</feature>
<dbReference type="InterPro" id="IPR008228">
    <property type="entry name" value="UCP006173"/>
</dbReference>